<feature type="binding site" description="covalent" evidence="21">
    <location>
        <position position="214"/>
    </location>
    <ligand>
        <name>heme c</name>
        <dbReference type="ChEBI" id="CHEBI:61717"/>
        <label>2</label>
    </ligand>
</feature>
<keyword evidence="8 19" id="KW-0679">Respiratory chain</keyword>
<comment type="cofactor">
    <cofactor evidence="19 21">
        <name>heme c</name>
        <dbReference type="ChEBI" id="CHEBI:61717"/>
    </cofactor>
    <text evidence="19 21">Binds 2 heme C groups per subunit.</text>
</comment>
<feature type="binding site" description="axial binding residue" evidence="20">
    <location>
        <position position="170"/>
    </location>
    <ligand>
        <name>heme c</name>
        <dbReference type="ChEBI" id="CHEBI:61717"/>
        <label>2</label>
    </ligand>
    <ligandPart>
        <name>Fe</name>
        <dbReference type="ChEBI" id="CHEBI:18248"/>
    </ligandPart>
</feature>
<evidence type="ECO:0000256" key="4">
    <source>
        <dbReference type="ARBA" id="ARBA00022448"/>
    </source>
</evidence>
<dbReference type="GO" id="GO:0020037">
    <property type="term" value="F:heme binding"/>
    <property type="evidence" value="ECO:0007669"/>
    <property type="project" value="InterPro"/>
</dbReference>
<keyword evidence="15 19" id="KW-0560">Oxidoreductase</keyword>
<dbReference type="GO" id="GO:0016491">
    <property type="term" value="F:oxidoreductase activity"/>
    <property type="evidence" value="ECO:0007669"/>
    <property type="project" value="UniProtKB-KW"/>
</dbReference>
<keyword evidence="18 19" id="KW-0472">Membrane</keyword>
<protein>
    <recommendedName>
        <fullName evidence="19">Cbb3-type cytochrome c oxidase subunit</fullName>
    </recommendedName>
</protein>
<proteinExistence type="inferred from homology"/>
<keyword evidence="17 19" id="KW-0406">Ion transport</keyword>
<evidence type="ECO:0000256" key="19">
    <source>
        <dbReference type="PIRNR" id="PIRNR000006"/>
    </source>
</evidence>
<evidence type="ECO:0000256" key="7">
    <source>
        <dbReference type="ARBA" id="ARBA00022617"/>
    </source>
</evidence>
<keyword evidence="25" id="KW-1185">Reference proteome</keyword>
<evidence type="ECO:0000256" key="6">
    <source>
        <dbReference type="ARBA" id="ARBA00022519"/>
    </source>
</evidence>
<keyword evidence="10 19" id="KW-0479">Metal-binding</keyword>
<keyword evidence="6 19" id="KW-0997">Cell inner membrane</keyword>
<dbReference type="GO" id="GO:0046872">
    <property type="term" value="F:metal ion binding"/>
    <property type="evidence" value="ECO:0007669"/>
    <property type="project" value="UniProtKB-KW"/>
</dbReference>
<feature type="binding site" description="axial binding residue" evidence="20">
    <location>
        <position position="275"/>
    </location>
    <ligand>
        <name>heme c</name>
        <dbReference type="ChEBI" id="CHEBI:61717"/>
        <label>1</label>
    </ligand>
    <ligandPart>
        <name>Fe</name>
        <dbReference type="ChEBI" id="CHEBI:18248"/>
    </ligandPart>
</feature>
<dbReference type="NCBIfam" id="TIGR00782">
    <property type="entry name" value="ccoP"/>
    <property type="match status" value="1"/>
</dbReference>
<dbReference type="GO" id="GO:0005886">
    <property type="term" value="C:plasma membrane"/>
    <property type="evidence" value="ECO:0007669"/>
    <property type="project" value="UniProtKB-SubCell"/>
</dbReference>
<keyword evidence="13 19" id="KW-0249">Electron transport</keyword>
<dbReference type="GO" id="GO:0009055">
    <property type="term" value="F:electron transfer activity"/>
    <property type="evidence" value="ECO:0007669"/>
    <property type="project" value="InterPro"/>
</dbReference>
<dbReference type="Proteomes" id="UP001138768">
    <property type="component" value="Unassembled WGS sequence"/>
</dbReference>
<evidence type="ECO:0000256" key="20">
    <source>
        <dbReference type="PIRSR" id="PIRSR000006-1"/>
    </source>
</evidence>
<keyword evidence="9 22" id="KW-0812">Transmembrane</keyword>
<comment type="subunit">
    <text evidence="19">Component of the cbb3-type cytochrome c oxidase.</text>
</comment>
<evidence type="ECO:0000256" key="16">
    <source>
        <dbReference type="ARBA" id="ARBA00023004"/>
    </source>
</evidence>
<keyword evidence="16 19" id="KW-0408">Iron</keyword>
<gene>
    <name evidence="24" type="primary">ccoP</name>
    <name evidence="24" type="ORF">CKO42_22155</name>
</gene>
<reference evidence="24 25" key="1">
    <citation type="journal article" date="2020" name="Microorganisms">
        <title>Osmotic Adaptation and Compatible Solute Biosynthesis of Phototrophic Bacteria as Revealed from Genome Analyses.</title>
        <authorList>
            <person name="Imhoff J.F."/>
            <person name="Rahn T."/>
            <person name="Kunzel S."/>
            <person name="Keller A."/>
            <person name="Neulinger S.C."/>
        </authorList>
    </citation>
    <scope>NUCLEOTIDE SEQUENCE [LARGE SCALE GENOMIC DNA]</scope>
    <source>
        <strain evidence="24 25">DSM 25653</strain>
    </source>
</reference>
<keyword evidence="4 19" id="KW-0813">Transport</keyword>
<evidence type="ECO:0000256" key="18">
    <source>
        <dbReference type="ARBA" id="ARBA00023136"/>
    </source>
</evidence>
<evidence type="ECO:0000256" key="9">
    <source>
        <dbReference type="ARBA" id="ARBA00022692"/>
    </source>
</evidence>
<evidence type="ECO:0000256" key="13">
    <source>
        <dbReference type="ARBA" id="ARBA00022982"/>
    </source>
</evidence>
<feature type="binding site" description="axial binding residue" evidence="20">
    <location>
        <position position="131"/>
    </location>
    <ligand>
        <name>heme c</name>
        <dbReference type="ChEBI" id="CHEBI:61717"/>
        <label>1</label>
    </ligand>
    <ligandPart>
        <name>Fe</name>
        <dbReference type="ChEBI" id="CHEBI:18248"/>
    </ligandPart>
</feature>
<evidence type="ECO:0000256" key="22">
    <source>
        <dbReference type="SAM" id="Phobius"/>
    </source>
</evidence>
<feature type="domain" description="Cytochrome c" evidence="23">
    <location>
        <begin position="114"/>
        <end position="193"/>
    </location>
</feature>
<dbReference type="Pfam" id="PF00034">
    <property type="entry name" value="Cytochrom_C"/>
    <property type="match status" value="1"/>
</dbReference>
<dbReference type="InterPro" id="IPR004678">
    <property type="entry name" value="Cyt_c_oxidase_cbb3_su3"/>
</dbReference>
<dbReference type="SUPFAM" id="SSF46626">
    <property type="entry name" value="Cytochrome c"/>
    <property type="match status" value="2"/>
</dbReference>
<dbReference type="GO" id="GO:1902600">
    <property type="term" value="P:proton transmembrane transport"/>
    <property type="evidence" value="ECO:0007669"/>
    <property type="project" value="UniProtKB-KW"/>
</dbReference>
<dbReference type="PIRSF" id="PIRSF000006">
    <property type="entry name" value="Cbb3-Cox_fixP"/>
    <property type="match status" value="1"/>
</dbReference>
<dbReference type="Pfam" id="PF13442">
    <property type="entry name" value="Cytochrome_CBB3"/>
    <property type="match status" value="1"/>
</dbReference>
<dbReference type="EMBL" id="NRRY01000057">
    <property type="protein sequence ID" value="MBK1621075.1"/>
    <property type="molecule type" value="Genomic_DNA"/>
</dbReference>
<evidence type="ECO:0000256" key="12">
    <source>
        <dbReference type="ARBA" id="ARBA00022781"/>
    </source>
</evidence>
<organism evidence="24 25">
    <name type="scientific">Lamprobacter modestohalophilus</name>
    <dbReference type="NCBI Taxonomy" id="1064514"/>
    <lineage>
        <taxon>Bacteria</taxon>
        <taxon>Pseudomonadati</taxon>
        <taxon>Pseudomonadota</taxon>
        <taxon>Gammaproteobacteria</taxon>
        <taxon>Chromatiales</taxon>
        <taxon>Chromatiaceae</taxon>
        <taxon>Lamprobacter</taxon>
    </lineage>
</organism>
<dbReference type="RefSeq" id="WP_200249223.1">
    <property type="nucleotide sequence ID" value="NZ_NRRY01000057.1"/>
</dbReference>
<evidence type="ECO:0000256" key="8">
    <source>
        <dbReference type="ARBA" id="ARBA00022660"/>
    </source>
</evidence>
<feature type="binding site" description="covalent" evidence="21">
    <location>
        <position position="127"/>
    </location>
    <ligand>
        <name>heme c</name>
        <dbReference type="ChEBI" id="CHEBI:61717"/>
        <label>1</label>
    </ligand>
</feature>
<evidence type="ECO:0000256" key="10">
    <source>
        <dbReference type="ARBA" id="ARBA00022723"/>
    </source>
</evidence>
<dbReference type="PROSITE" id="PS51007">
    <property type="entry name" value="CYTC"/>
    <property type="match status" value="2"/>
</dbReference>
<sequence>MADHNPFPGENNTGHFWDDNIRELNNPPPKWWMIALWVSIAWFVLYGILYPMYPVLPWQSQEGGGFTKGVLGWTSIKEFEQGMEQVAEVRAQYETQIASMTPEQILDDPGLTQYTLASAKVLFGDYCAACHGSGGQGNPGYPVLADDDWLYGGSMAKIVESVTNGRKGAMTAHQNILSEAEVDQLSQFTVSLADGGEGSEAGWKLFNEKGCTACHGQQANGILAELPDGTIVTVGAANLTDSIWRFEPGGYESAKHTILYGVNQPGVEQTRDAVMPAFGDSAGSLEGKLEPDQIKKLAVYVHSLGGGQ</sequence>
<dbReference type="PANTHER" id="PTHR33751:SF1">
    <property type="entry name" value="CBB3-TYPE CYTOCHROME C OXIDASE SUBUNIT FIXP"/>
    <property type="match status" value="1"/>
</dbReference>
<keyword evidence="7 19" id="KW-0349">Heme</keyword>
<comment type="pathway">
    <text evidence="2 19">Energy metabolism; oxidative phosphorylation.</text>
</comment>
<evidence type="ECO:0000313" key="25">
    <source>
        <dbReference type="Proteomes" id="UP001138768"/>
    </source>
</evidence>
<feature type="binding site" description="covalent" evidence="21">
    <location>
        <position position="130"/>
    </location>
    <ligand>
        <name>heme c</name>
        <dbReference type="ChEBI" id="CHEBI:61717"/>
        <label>1</label>
    </ligand>
</feature>
<feature type="transmembrane region" description="Helical" evidence="22">
    <location>
        <begin position="31"/>
        <end position="50"/>
    </location>
</feature>
<name>A0A9X1B602_9GAMM</name>
<comment type="caution">
    <text evidence="24">The sequence shown here is derived from an EMBL/GenBank/DDBJ whole genome shotgun (WGS) entry which is preliminary data.</text>
</comment>
<dbReference type="InterPro" id="IPR038414">
    <property type="entry name" value="CcoP_N_sf"/>
</dbReference>
<dbReference type="InterPro" id="IPR050597">
    <property type="entry name" value="Cytochrome_c_Oxidase_Subunit"/>
</dbReference>
<evidence type="ECO:0000256" key="5">
    <source>
        <dbReference type="ARBA" id="ARBA00022475"/>
    </source>
</evidence>
<keyword evidence="12 19" id="KW-0375">Hydrogen ion transport</keyword>
<comment type="subcellular location">
    <subcellularLocation>
        <location evidence="1 19">Cell inner membrane</location>
    </subcellularLocation>
</comment>
<dbReference type="AlphaFoldDB" id="A0A9X1B602"/>
<keyword evidence="5 19" id="KW-1003">Cell membrane</keyword>
<dbReference type="InterPro" id="IPR009056">
    <property type="entry name" value="Cyt_c-like_dom"/>
</dbReference>
<evidence type="ECO:0000313" key="24">
    <source>
        <dbReference type="EMBL" id="MBK1621075.1"/>
    </source>
</evidence>
<evidence type="ECO:0000256" key="11">
    <source>
        <dbReference type="ARBA" id="ARBA00022737"/>
    </source>
</evidence>
<dbReference type="PANTHER" id="PTHR33751">
    <property type="entry name" value="CBB3-TYPE CYTOCHROME C OXIDASE SUBUNIT FIXP"/>
    <property type="match status" value="1"/>
</dbReference>
<evidence type="ECO:0000256" key="3">
    <source>
        <dbReference type="ARBA" id="ARBA00006113"/>
    </source>
</evidence>
<accession>A0A9X1B602</accession>
<evidence type="ECO:0000256" key="21">
    <source>
        <dbReference type="PIRSR" id="PIRSR000006-2"/>
    </source>
</evidence>
<evidence type="ECO:0000256" key="15">
    <source>
        <dbReference type="ARBA" id="ARBA00023002"/>
    </source>
</evidence>
<evidence type="ECO:0000256" key="1">
    <source>
        <dbReference type="ARBA" id="ARBA00004533"/>
    </source>
</evidence>
<keyword evidence="11" id="KW-0677">Repeat</keyword>
<evidence type="ECO:0000256" key="14">
    <source>
        <dbReference type="ARBA" id="ARBA00022989"/>
    </source>
</evidence>
<keyword evidence="14 22" id="KW-1133">Transmembrane helix</keyword>
<evidence type="ECO:0000256" key="17">
    <source>
        <dbReference type="ARBA" id="ARBA00023065"/>
    </source>
</evidence>
<dbReference type="InterPro" id="IPR036909">
    <property type="entry name" value="Cyt_c-like_dom_sf"/>
</dbReference>
<comment type="function">
    <text evidence="19">C-type cytochrome. Part of the cbb3-type cytochrome c oxidase complex.</text>
</comment>
<feature type="binding site" description="covalent" evidence="21">
    <location>
        <position position="211"/>
    </location>
    <ligand>
        <name>heme c</name>
        <dbReference type="ChEBI" id="CHEBI:61717"/>
        <label>2</label>
    </ligand>
</feature>
<evidence type="ECO:0000256" key="2">
    <source>
        <dbReference type="ARBA" id="ARBA00004673"/>
    </source>
</evidence>
<feature type="domain" description="Cytochrome c" evidence="23">
    <location>
        <begin position="197"/>
        <end position="305"/>
    </location>
</feature>
<comment type="similarity">
    <text evidence="3 19">Belongs to the CcoP / FixP family.</text>
</comment>
<dbReference type="Gene3D" id="1.10.760.10">
    <property type="entry name" value="Cytochrome c-like domain"/>
    <property type="match status" value="2"/>
</dbReference>
<feature type="binding site" description="axial binding residue" evidence="20">
    <location>
        <position position="215"/>
    </location>
    <ligand>
        <name>heme c</name>
        <dbReference type="ChEBI" id="CHEBI:61717"/>
        <label>2</label>
    </ligand>
    <ligandPart>
        <name>Fe</name>
        <dbReference type="ChEBI" id="CHEBI:18248"/>
    </ligandPart>
</feature>
<dbReference type="InterPro" id="IPR032858">
    <property type="entry name" value="CcoP_N"/>
</dbReference>
<dbReference type="Pfam" id="PF14715">
    <property type="entry name" value="FixP_N"/>
    <property type="match status" value="1"/>
</dbReference>
<dbReference type="Gene3D" id="6.10.280.130">
    <property type="match status" value="1"/>
</dbReference>
<evidence type="ECO:0000259" key="23">
    <source>
        <dbReference type="PROSITE" id="PS51007"/>
    </source>
</evidence>